<evidence type="ECO:0000313" key="1">
    <source>
        <dbReference type="EMBL" id="ODV63853.1"/>
    </source>
</evidence>
<protein>
    <recommendedName>
        <fullName evidence="3">Thioredoxin-like fold domain-containing protein</fullName>
    </recommendedName>
</protein>
<dbReference type="SUPFAM" id="SSF52833">
    <property type="entry name" value="Thioredoxin-like"/>
    <property type="match status" value="1"/>
</dbReference>
<evidence type="ECO:0000313" key="2">
    <source>
        <dbReference type="Proteomes" id="UP000095038"/>
    </source>
</evidence>
<dbReference type="Proteomes" id="UP000095038">
    <property type="component" value="Unassembled WGS sequence"/>
</dbReference>
<dbReference type="PANTHER" id="PTHR33875:SF2">
    <property type="entry name" value="ACR183CP"/>
    <property type="match status" value="1"/>
</dbReference>
<gene>
    <name evidence="1" type="ORF">ASCRUDRAFT_24003</name>
</gene>
<feature type="non-terminal residue" evidence="1">
    <location>
        <position position="1"/>
    </location>
</feature>
<proteinExistence type="predicted"/>
<dbReference type="OrthoDB" id="37297at2759"/>
<keyword evidence="2" id="KW-1185">Reference proteome</keyword>
<feature type="non-terminal residue" evidence="1">
    <location>
        <position position="197"/>
    </location>
</feature>
<name>A0A1D2VQG9_9ASCO</name>
<dbReference type="AlphaFoldDB" id="A0A1D2VQG9"/>
<organism evidence="1 2">
    <name type="scientific">Ascoidea rubescens DSM 1968</name>
    <dbReference type="NCBI Taxonomy" id="1344418"/>
    <lineage>
        <taxon>Eukaryota</taxon>
        <taxon>Fungi</taxon>
        <taxon>Dikarya</taxon>
        <taxon>Ascomycota</taxon>
        <taxon>Saccharomycotina</taxon>
        <taxon>Saccharomycetes</taxon>
        <taxon>Ascoideaceae</taxon>
        <taxon>Ascoidea</taxon>
    </lineage>
</organism>
<dbReference type="GeneID" id="30963457"/>
<dbReference type="EMBL" id="KV454475">
    <property type="protein sequence ID" value="ODV63853.1"/>
    <property type="molecule type" value="Genomic_DNA"/>
</dbReference>
<dbReference type="RefSeq" id="XP_020050160.1">
    <property type="nucleotide sequence ID" value="XM_020189821.1"/>
</dbReference>
<dbReference type="Gene3D" id="3.40.30.10">
    <property type="entry name" value="Glutaredoxin"/>
    <property type="match status" value="1"/>
</dbReference>
<evidence type="ECO:0008006" key="3">
    <source>
        <dbReference type="Google" id="ProtNLM"/>
    </source>
</evidence>
<accession>A0A1D2VQG9</accession>
<dbReference type="InParanoid" id="A0A1D2VQG9"/>
<sequence>SSAAAATSRPHSVDIFIDFVCPFSAKLLINWYNDFIPLIEKTYPNQFQFILRPQVQPWHAIGSALTMETILAVNQIQPDQVWSVALYLMKNQRDYFDTAVINENKNQILSRLANAVQLSTNNLITADQVYNILFIRNKNDNEPVHQNLDTKITNNLKYFTRFSRQNGVHVTPTISVDGVINPSIESSTKVDDLLKIF</sequence>
<dbReference type="PANTHER" id="PTHR33875">
    <property type="entry name" value="OS09G0542200 PROTEIN"/>
    <property type="match status" value="1"/>
</dbReference>
<reference evidence="2" key="1">
    <citation type="submission" date="2016-05" db="EMBL/GenBank/DDBJ databases">
        <title>Comparative genomics of biotechnologically important yeasts.</title>
        <authorList>
            <consortium name="DOE Joint Genome Institute"/>
            <person name="Riley R."/>
            <person name="Haridas S."/>
            <person name="Wolfe K.H."/>
            <person name="Lopes M.R."/>
            <person name="Hittinger C.T."/>
            <person name="Goker M."/>
            <person name="Salamov A."/>
            <person name="Wisecaver J."/>
            <person name="Long T.M."/>
            <person name="Aerts A.L."/>
            <person name="Barry K."/>
            <person name="Choi C."/>
            <person name="Clum A."/>
            <person name="Coughlan A.Y."/>
            <person name="Deshpande S."/>
            <person name="Douglass A.P."/>
            <person name="Hanson S.J."/>
            <person name="Klenk H.-P."/>
            <person name="Labutti K."/>
            <person name="Lapidus A."/>
            <person name="Lindquist E."/>
            <person name="Lipzen A."/>
            <person name="Meier-Kolthoff J.P."/>
            <person name="Ohm R.A."/>
            <person name="Otillar R.P."/>
            <person name="Pangilinan J."/>
            <person name="Peng Y."/>
            <person name="Rokas A."/>
            <person name="Rosa C.A."/>
            <person name="Scheuner C."/>
            <person name="Sibirny A.A."/>
            <person name="Slot J.C."/>
            <person name="Stielow J.B."/>
            <person name="Sun H."/>
            <person name="Kurtzman C.P."/>
            <person name="Blackwell M."/>
            <person name="Grigoriev I.V."/>
            <person name="Jeffries T.W."/>
        </authorList>
    </citation>
    <scope>NUCLEOTIDE SEQUENCE [LARGE SCALE GENOMIC DNA]</scope>
    <source>
        <strain evidence="2">DSM 1968</strain>
    </source>
</reference>
<dbReference type="CDD" id="cd02972">
    <property type="entry name" value="DsbA_family"/>
    <property type="match status" value="1"/>
</dbReference>
<dbReference type="STRING" id="1344418.A0A1D2VQG9"/>
<dbReference type="InterPro" id="IPR036249">
    <property type="entry name" value="Thioredoxin-like_sf"/>
</dbReference>